<organism evidence="3 4">
    <name type="scientific">Parascedosporium putredinis</name>
    <dbReference type="NCBI Taxonomy" id="1442378"/>
    <lineage>
        <taxon>Eukaryota</taxon>
        <taxon>Fungi</taxon>
        <taxon>Dikarya</taxon>
        <taxon>Ascomycota</taxon>
        <taxon>Pezizomycotina</taxon>
        <taxon>Sordariomycetes</taxon>
        <taxon>Hypocreomycetidae</taxon>
        <taxon>Microascales</taxon>
        <taxon>Microascaceae</taxon>
        <taxon>Parascedosporium</taxon>
    </lineage>
</organism>
<feature type="chain" id="PRO_5040123488" description="Ricin B lectin domain-containing protein" evidence="1">
    <location>
        <begin position="18"/>
        <end position="176"/>
    </location>
</feature>
<name>A0A9P1H040_9PEZI</name>
<dbReference type="EMBL" id="CALLCH030000008">
    <property type="protein sequence ID" value="CAI4213514.1"/>
    <property type="molecule type" value="Genomic_DNA"/>
</dbReference>
<dbReference type="PROSITE" id="PS50231">
    <property type="entry name" value="RICIN_B_LECTIN"/>
    <property type="match status" value="1"/>
</dbReference>
<evidence type="ECO:0000313" key="3">
    <source>
        <dbReference type="EMBL" id="CAI4213514.1"/>
    </source>
</evidence>
<proteinExistence type="predicted"/>
<evidence type="ECO:0000313" key="4">
    <source>
        <dbReference type="Proteomes" id="UP000838763"/>
    </source>
</evidence>
<dbReference type="InterPro" id="IPR035992">
    <property type="entry name" value="Ricin_B-like_lectins"/>
</dbReference>
<sequence>MLSSALLLAALAAVGFAQDVEVPAAEPATEVRRVLLTSMVDVKFLLTASKSEAGSGVVVQTQTDGPEQHWLLQEGASTLQLADTTLCVDGGAQTNWKDMGTLTLEECEEGKESQQWTVMEDGRIALTASNPQQCLDLVFMRAVQNNAVGLYACAGLGNTGAADKGINWPLVDVEAP</sequence>
<dbReference type="Pfam" id="PF00652">
    <property type="entry name" value="Ricin_B_lectin"/>
    <property type="match status" value="1"/>
</dbReference>
<dbReference type="Proteomes" id="UP000838763">
    <property type="component" value="Unassembled WGS sequence"/>
</dbReference>
<dbReference type="AlphaFoldDB" id="A0A9P1H040"/>
<evidence type="ECO:0000256" key="1">
    <source>
        <dbReference type="SAM" id="SignalP"/>
    </source>
</evidence>
<keyword evidence="1" id="KW-0732">Signal</keyword>
<gene>
    <name evidence="3" type="ORF">PPNO1_LOCUS3262</name>
</gene>
<dbReference type="SMART" id="SM00458">
    <property type="entry name" value="RICIN"/>
    <property type="match status" value="1"/>
</dbReference>
<evidence type="ECO:0000259" key="2">
    <source>
        <dbReference type="SMART" id="SM00458"/>
    </source>
</evidence>
<dbReference type="OrthoDB" id="6770063at2759"/>
<dbReference type="SUPFAM" id="SSF50370">
    <property type="entry name" value="Ricin B-like lectins"/>
    <property type="match status" value="1"/>
</dbReference>
<dbReference type="Gene3D" id="2.80.10.50">
    <property type="match status" value="1"/>
</dbReference>
<comment type="caution">
    <text evidence="3">The sequence shown here is derived from an EMBL/GenBank/DDBJ whole genome shotgun (WGS) entry which is preliminary data.</text>
</comment>
<dbReference type="InterPro" id="IPR000772">
    <property type="entry name" value="Ricin_B_lectin"/>
</dbReference>
<protein>
    <recommendedName>
        <fullName evidence="2">Ricin B lectin domain-containing protein</fullName>
    </recommendedName>
</protein>
<reference evidence="3" key="1">
    <citation type="submission" date="2022-11" db="EMBL/GenBank/DDBJ databases">
        <authorList>
            <person name="Scott C."/>
            <person name="Bruce N."/>
        </authorList>
    </citation>
    <scope>NUCLEOTIDE SEQUENCE</scope>
</reference>
<keyword evidence="4" id="KW-1185">Reference proteome</keyword>
<feature type="signal peptide" evidence="1">
    <location>
        <begin position="1"/>
        <end position="17"/>
    </location>
</feature>
<feature type="domain" description="Ricin B lectin" evidence="2">
    <location>
        <begin position="32"/>
        <end position="160"/>
    </location>
</feature>
<accession>A0A9P1H040</accession>